<evidence type="ECO:0000313" key="3">
    <source>
        <dbReference type="Proteomes" id="UP001634394"/>
    </source>
</evidence>
<sequence>DLGICGLLFYNGLFMIIPATAIAIYQDEFNKTKDFSDWFNVWFLLQFGLSCVMGFILNYSTMLCTEYNSALTTTIVGVFK</sequence>
<reference evidence="2 3" key="1">
    <citation type="submission" date="2024-11" db="EMBL/GenBank/DDBJ databases">
        <title>Chromosome-level genome assembly of the freshwater bivalve Anodonta woodiana.</title>
        <authorList>
            <person name="Chen X."/>
        </authorList>
    </citation>
    <scope>NUCLEOTIDE SEQUENCE [LARGE SCALE GENOMIC DNA]</scope>
    <source>
        <strain evidence="2">MN2024</strain>
        <tissue evidence="2">Gills</tissue>
    </source>
</reference>
<gene>
    <name evidence="2" type="ORF">ACJMK2_042117</name>
</gene>
<keyword evidence="1" id="KW-0472">Membrane</keyword>
<dbReference type="AlphaFoldDB" id="A0ABD3W6C1"/>
<protein>
    <submittedName>
        <fullName evidence="2">Uncharacterized protein</fullName>
    </submittedName>
</protein>
<dbReference type="EMBL" id="JBJQND010000008">
    <property type="protein sequence ID" value="KAL3869436.1"/>
    <property type="molecule type" value="Genomic_DNA"/>
</dbReference>
<feature type="transmembrane region" description="Helical" evidence="1">
    <location>
        <begin position="7"/>
        <end position="26"/>
    </location>
</feature>
<evidence type="ECO:0000313" key="2">
    <source>
        <dbReference type="EMBL" id="KAL3869436.1"/>
    </source>
</evidence>
<feature type="transmembrane region" description="Helical" evidence="1">
    <location>
        <begin position="38"/>
        <end position="59"/>
    </location>
</feature>
<keyword evidence="1" id="KW-0812">Transmembrane</keyword>
<evidence type="ECO:0000256" key="1">
    <source>
        <dbReference type="SAM" id="Phobius"/>
    </source>
</evidence>
<proteinExistence type="predicted"/>
<keyword evidence="3" id="KW-1185">Reference proteome</keyword>
<feature type="non-terminal residue" evidence="2">
    <location>
        <position position="1"/>
    </location>
</feature>
<accession>A0ABD3W6C1</accession>
<feature type="non-terminal residue" evidence="2">
    <location>
        <position position="80"/>
    </location>
</feature>
<name>A0ABD3W6C1_SINWO</name>
<dbReference type="Proteomes" id="UP001634394">
    <property type="component" value="Unassembled WGS sequence"/>
</dbReference>
<comment type="caution">
    <text evidence="2">The sequence shown here is derived from an EMBL/GenBank/DDBJ whole genome shotgun (WGS) entry which is preliminary data.</text>
</comment>
<keyword evidence="1" id="KW-1133">Transmembrane helix</keyword>
<organism evidence="2 3">
    <name type="scientific">Sinanodonta woodiana</name>
    <name type="common">Chinese pond mussel</name>
    <name type="synonym">Anodonta woodiana</name>
    <dbReference type="NCBI Taxonomy" id="1069815"/>
    <lineage>
        <taxon>Eukaryota</taxon>
        <taxon>Metazoa</taxon>
        <taxon>Spiralia</taxon>
        <taxon>Lophotrochozoa</taxon>
        <taxon>Mollusca</taxon>
        <taxon>Bivalvia</taxon>
        <taxon>Autobranchia</taxon>
        <taxon>Heteroconchia</taxon>
        <taxon>Palaeoheterodonta</taxon>
        <taxon>Unionida</taxon>
        <taxon>Unionoidea</taxon>
        <taxon>Unionidae</taxon>
        <taxon>Unioninae</taxon>
        <taxon>Sinanodonta</taxon>
    </lineage>
</organism>